<keyword evidence="1" id="KW-0812">Transmembrane</keyword>
<evidence type="ECO:0000313" key="3">
    <source>
        <dbReference type="WBParaSite" id="maker-uti_cns_0007278-snap-gene-0.4-mRNA-1"/>
    </source>
</evidence>
<dbReference type="WBParaSite" id="maker-uti_cns_0007278-snap-gene-0.4-mRNA-1">
    <property type="protein sequence ID" value="maker-uti_cns_0007278-snap-gene-0.4-mRNA-1"/>
    <property type="gene ID" value="maker-uti_cns_0007278-snap-gene-0.4"/>
</dbReference>
<proteinExistence type="predicted"/>
<keyword evidence="1" id="KW-0472">Membrane</keyword>
<keyword evidence="1" id="KW-1133">Transmembrane helix</keyword>
<dbReference type="AlphaFoldDB" id="A0A1I8HPL3"/>
<protein>
    <submittedName>
        <fullName evidence="3">Secreted protein</fullName>
    </submittedName>
</protein>
<organism evidence="2 3">
    <name type="scientific">Macrostomum lignano</name>
    <dbReference type="NCBI Taxonomy" id="282301"/>
    <lineage>
        <taxon>Eukaryota</taxon>
        <taxon>Metazoa</taxon>
        <taxon>Spiralia</taxon>
        <taxon>Lophotrochozoa</taxon>
        <taxon>Platyhelminthes</taxon>
        <taxon>Rhabditophora</taxon>
        <taxon>Macrostomorpha</taxon>
        <taxon>Macrostomida</taxon>
        <taxon>Macrostomidae</taxon>
        <taxon>Macrostomum</taxon>
    </lineage>
</organism>
<sequence>IVELPLKLLREPMAKPALMVFVAILLAIISVSPAAALSCYTRSSNTSPFSNGNKTTCYRGTSTCFMFNYDSRNYTGCGSCFNYVFLYSDDIPCTTCSKNYCNPRPPAVSCYHSDGKFYHSSRTKKSCTTSTCYQYSYSYGTLTLNRFFAGCGDCTRYPDTNCRSCSTDYCNSACSLGGCQFIVAAASLLALMKRL</sequence>
<dbReference type="Proteomes" id="UP000095280">
    <property type="component" value="Unplaced"/>
</dbReference>
<reference evidence="3" key="1">
    <citation type="submission" date="2016-11" db="UniProtKB">
        <authorList>
            <consortium name="WormBaseParasite"/>
        </authorList>
    </citation>
    <scope>IDENTIFICATION</scope>
</reference>
<feature type="transmembrane region" description="Helical" evidence="1">
    <location>
        <begin position="175"/>
        <end position="192"/>
    </location>
</feature>
<accession>A0A1I8HPL3</accession>
<name>A0A1I8HPL3_9PLAT</name>
<evidence type="ECO:0000313" key="2">
    <source>
        <dbReference type="Proteomes" id="UP000095280"/>
    </source>
</evidence>
<keyword evidence="2" id="KW-1185">Reference proteome</keyword>
<evidence type="ECO:0000256" key="1">
    <source>
        <dbReference type="SAM" id="Phobius"/>
    </source>
</evidence>